<feature type="domain" description="Integrase catalytic" evidence="8">
    <location>
        <begin position="408"/>
        <end position="575"/>
    </location>
</feature>
<keyword evidence="6" id="KW-0695">RNA-directed DNA polymerase</keyword>
<evidence type="ECO:0000259" key="8">
    <source>
        <dbReference type="PROSITE" id="PS50994"/>
    </source>
</evidence>
<evidence type="ECO:0000256" key="6">
    <source>
        <dbReference type="ARBA" id="ARBA00022918"/>
    </source>
</evidence>
<dbReference type="SUPFAM" id="SSF53098">
    <property type="entry name" value="Ribonuclease H-like"/>
    <property type="match status" value="1"/>
</dbReference>
<dbReference type="GO" id="GO:0004519">
    <property type="term" value="F:endonuclease activity"/>
    <property type="evidence" value="ECO:0007669"/>
    <property type="project" value="UniProtKB-KW"/>
</dbReference>
<evidence type="ECO:0000256" key="1">
    <source>
        <dbReference type="ARBA" id="ARBA00022679"/>
    </source>
</evidence>
<keyword evidence="4" id="KW-0255">Endonuclease</keyword>
<keyword evidence="5" id="KW-0378">Hydrolase</keyword>
<comment type="caution">
    <text evidence="9">The sequence shown here is derived from an EMBL/GenBank/DDBJ whole genome shotgun (WGS) entry which is preliminary data.</text>
</comment>
<dbReference type="SUPFAM" id="SSF56672">
    <property type="entry name" value="DNA/RNA polymerases"/>
    <property type="match status" value="1"/>
</dbReference>
<dbReference type="PROSITE" id="PS50994">
    <property type="entry name" value="INTEGRASE"/>
    <property type="match status" value="1"/>
</dbReference>
<feature type="region of interest" description="Disordered" evidence="7">
    <location>
        <begin position="632"/>
        <end position="679"/>
    </location>
</feature>
<gene>
    <name evidence="9" type="ORF">CBR_g74027</name>
</gene>
<keyword evidence="1" id="KW-0808">Transferase</keyword>
<evidence type="ECO:0000313" key="10">
    <source>
        <dbReference type="Proteomes" id="UP000265515"/>
    </source>
</evidence>
<dbReference type="Proteomes" id="UP000265515">
    <property type="component" value="Unassembled WGS sequence"/>
</dbReference>
<dbReference type="InterPro" id="IPR036397">
    <property type="entry name" value="RNaseH_sf"/>
</dbReference>
<feature type="compositionally biased region" description="Basic and acidic residues" evidence="7">
    <location>
        <begin position="634"/>
        <end position="651"/>
    </location>
</feature>
<feature type="non-terminal residue" evidence="9">
    <location>
        <position position="1"/>
    </location>
</feature>
<dbReference type="InterPro" id="IPR012337">
    <property type="entry name" value="RNaseH-like_sf"/>
</dbReference>
<accession>A0A388JJI6</accession>
<keyword evidence="10" id="KW-1185">Reference proteome</keyword>
<protein>
    <recommendedName>
        <fullName evidence="8">Integrase catalytic domain-containing protein</fullName>
    </recommendedName>
</protein>
<dbReference type="OrthoDB" id="425619at2759"/>
<sequence length="785" mass="88902">APNYEATEQRPFVIETDAGPTALGGVLIQADTEGKERPLRFESRTLNTTERNYSQFKKETLAVLHCLRIFRNYVFGRRLILRVDPTALACSLKNYTPSDPTVARWLTYIWMFNFELERIPGNKNRADGLSRINWDGSDEESIEDAPSVDGFLDQEEDVRLHINEWSLRVPSCVSHPIWLAPKGYEQKVELVLKPFQEEDPWGSKDVGWMMKLALVGTHSLVEEMRTIEEGPTQVEEHEQLMGGMYLLTNTLLQGDFDRKGAFSHEENEILVPESQADEFEEGEIKEAFRAEEYDGIYRELGLLLSCEMRDRDASAKTQKMRHLYVVRDGHLSIKRQVGNPKRIIYGRNRQIDIIAALHDGIAGGHRGVGATCAKISDLYHWDGMLAMVIKYFRSCIPCQERLVQRPGEPLHPRLEREMGAVVHLDLLFMPAGENGCNYIFDARNNLIGFVDGRAIRTKTGPVLANCIEEYYLRYPFVKEFVMDRGSEFTCNEVRTLLAGYGIVANYTTASHPQANAPVERGHSTITNLLAKWTDGKPGQWPKFLRTTFFVENVTMLRASPLGPDGLPIRLEEGNVEEFIPAYEQYMSDQGTGQEEWMQTLPLWTRRAERPLARQIRDRARDWEDCQAQSRQAFRRLEPERPEPRVERRQRTEAAQAVEPVQVAGPAQAAELPPTHGLERVEFRRIAGSDLRGPSPTLPEEGEVVPLRTPLDRLEAHLGASQWGASQLGADQSGPARYESVEDEPEEELPEPGPEAGSREPRKPQTEGVITVGDDTPPPTPIPEQA</sequence>
<proteinExistence type="predicted"/>
<feature type="compositionally biased region" description="Acidic residues" evidence="7">
    <location>
        <begin position="740"/>
        <end position="749"/>
    </location>
</feature>
<dbReference type="InterPro" id="IPR001584">
    <property type="entry name" value="Integrase_cat-core"/>
</dbReference>
<keyword evidence="3" id="KW-0540">Nuclease</keyword>
<feature type="compositionally biased region" description="Pro residues" evidence="7">
    <location>
        <begin position="775"/>
        <end position="785"/>
    </location>
</feature>
<dbReference type="Gene3D" id="1.10.340.70">
    <property type="match status" value="1"/>
</dbReference>
<dbReference type="GO" id="GO:0015074">
    <property type="term" value="P:DNA integration"/>
    <property type="evidence" value="ECO:0007669"/>
    <property type="project" value="InterPro"/>
</dbReference>
<name>A0A388JJI6_CHABU</name>
<dbReference type="CDD" id="cd09274">
    <property type="entry name" value="RNase_HI_RT_Ty3"/>
    <property type="match status" value="1"/>
</dbReference>
<dbReference type="PANTHER" id="PTHR37984">
    <property type="entry name" value="PROTEIN CBG26694"/>
    <property type="match status" value="1"/>
</dbReference>
<dbReference type="InterPro" id="IPR043502">
    <property type="entry name" value="DNA/RNA_pol_sf"/>
</dbReference>
<dbReference type="EMBL" id="BFEA01002300">
    <property type="protein sequence ID" value="GBG41161.1"/>
    <property type="molecule type" value="Genomic_DNA"/>
</dbReference>
<feature type="region of interest" description="Disordered" evidence="7">
    <location>
        <begin position="715"/>
        <end position="785"/>
    </location>
</feature>
<evidence type="ECO:0000256" key="7">
    <source>
        <dbReference type="SAM" id="MobiDB-lite"/>
    </source>
</evidence>
<dbReference type="Pfam" id="PF17921">
    <property type="entry name" value="Integrase_H2C2"/>
    <property type="match status" value="1"/>
</dbReference>
<dbReference type="InterPro" id="IPR041588">
    <property type="entry name" value="Integrase_H2C2"/>
</dbReference>
<dbReference type="InterPro" id="IPR050951">
    <property type="entry name" value="Retrovirus_Pol_polyprotein"/>
</dbReference>
<evidence type="ECO:0000313" key="9">
    <source>
        <dbReference type="EMBL" id="GBG41161.1"/>
    </source>
</evidence>
<dbReference type="AlphaFoldDB" id="A0A388JJI6"/>
<evidence type="ECO:0000256" key="3">
    <source>
        <dbReference type="ARBA" id="ARBA00022722"/>
    </source>
</evidence>
<dbReference type="Gene3D" id="3.10.20.370">
    <property type="match status" value="1"/>
</dbReference>
<dbReference type="GO" id="GO:0003676">
    <property type="term" value="F:nucleic acid binding"/>
    <property type="evidence" value="ECO:0007669"/>
    <property type="project" value="InterPro"/>
</dbReference>
<reference evidence="9 10" key="1">
    <citation type="journal article" date="2018" name="Cell">
        <title>The Chara Genome: Secondary Complexity and Implications for Plant Terrestrialization.</title>
        <authorList>
            <person name="Nishiyama T."/>
            <person name="Sakayama H."/>
            <person name="Vries J.D."/>
            <person name="Buschmann H."/>
            <person name="Saint-Marcoux D."/>
            <person name="Ullrich K.K."/>
            <person name="Haas F.B."/>
            <person name="Vanderstraeten L."/>
            <person name="Becker D."/>
            <person name="Lang D."/>
            <person name="Vosolsobe S."/>
            <person name="Rombauts S."/>
            <person name="Wilhelmsson P.K.I."/>
            <person name="Janitza P."/>
            <person name="Kern R."/>
            <person name="Heyl A."/>
            <person name="Rumpler F."/>
            <person name="Villalobos L.I.A.C."/>
            <person name="Clay J.M."/>
            <person name="Skokan R."/>
            <person name="Toyoda A."/>
            <person name="Suzuki Y."/>
            <person name="Kagoshima H."/>
            <person name="Schijlen E."/>
            <person name="Tajeshwar N."/>
            <person name="Catarino B."/>
            <person name="Hetherington A.J."/>
            <person name="Saltykova A."/>
            <person name="Bonnot C."/>
            <person name="Breuninger H."/>
            <person name="Symeonidi A."/>
            <person name="Radhakrishnan G.V."/>
            <person name="Van Nieuwerburgh F."/>
            <person name="Deforce D."/>
            <person name="Chang C."/>
            <person name="Karol K.G."/>
            <person name="Hedrich R."/>
            <person name="Ulvskov P."/>
            <person name="Glockner G."/>
            <person name="Delwiche C.F."/>
            <person name="Petrasek J."/>
            <person name="Van de Peer Y."/>
            <person name="Friml J."/>
            <person name="Beilby M."/>
            <person name="Dolan L."/>
            <person name="Kohara Y."/>
            <person name="Sugano S."/>
            <person name="Fujiyama A."/>
            <person name="Delaux P.-M."/>
            <person name="Quint M."/>
            <person name="TheiBen G."/>
            <person name="Hagemann M."/>
            <person name="Harholt J."/>
            <person name="Dunand C."/>
            <person name="Zachgo S."/>
            <person name="Langdale J."/>
            <person name="Maumus F."/>
            <person name="Straeten D.V.D."/>
            <person name="Gould S.B."/>
            <person name="Rensing S.A."/>
        </authorList>
    </citation>
    <scope>NUCLEOTIDE SEQUENCE [LARGE SCALE GENOMIC DNA]</scope>
    <source>
        <strain evidence="9 10">S276</strain>
    </source>
</reference>
<dbReference type="Pfam" id="PF17917">
    <property type="entry name" value="RT_RNaseH"/>
    <property type="match status" value="1"/>
</dbReference>
<dbReference type="FunFam" id="3.10.20.370:FF:000001">
    <property type="entry name" value="Retrovirus-related Pol polyprotein from transposon 17.6-like protein"/>
    <property type="match status" value="1"/>
</dbReference>
<organism evidence="9 10">
    <name type="scientific">Chara braunii</name>
    <name type="common">Braun's stonewort</name>
    <dbReference type="NCBI Taxonomy" id="69332"/>
    <lineage>
        <taxon>Eukaryota</taxon>
        <taxon>Viridiplantae</taxon>
        <taxon>Streptophyta</taxon>
        <taxon>Charophyceae</taxon>
        <taxon>Charales</taxon>
        <taxon>Characeae</taxon>
        <taxon>Chara</taxon>
    </lineage>
</organism>
<dbReference type="PANTHER" id="PTHR37984:SF5">
    <property type="entry name" value="PROTEIN NYNRIN-LIKE"/>
    <property type="match status" value="1"/>
</dbReference>
<dbReference type="GO" id="GO:0003964">
    <property type="term" value="F:RNA-directed DNA polymerase activity"/>
    <property type="evidence" value="ECO:0007669"/>
    <property type="project" value="UniProtKB-KW"/>
</dbReference>
<dbReference type="Gene3D" id="3.30.420.10">
    <property type="entry name" value="Ribonuclease H-like superfamily/Ribonuclease H"/>
    <property type="match status" value="1"/>
</dbReference>
<evidence type="ECO:0000256" key="4">
    <source>
        <dbReference type="ARBA" id="ARBA00022759"/>
    </source>
</evidence>
<dbReference type="Gramene" id="GBG41161">
    <property type="protein sequence ID" value="GBG41161"/>
    <property type="gene ID" value="CBR_g74027"/>
</dbReference>
<dbReference type="GO" id="GO:0016787">
    <property type="term" value="F:hydrolase activity"/>
    <property type="evidence" value="ECO:0007669"/>
    <property type="project" value="UniProtKB-KW"/>
</dbReference>
<keyword evidence="2" id="KW-0548">Nucleotidyltransferase</keyword>
<dbReference type="InterPro" id="IPR041373">
    <property type="entry name" value="RT_RNaseH"/>
</dbReference>
<feature type="compositionally biased region" description="Low complexity" evidence="7">
    <location>
        <begin position="652"/>
        <end position="670"/>
    </location>
</feature>
<evidence type="ECO:0000256" key="2">
    <source>
        <dbReference type="ARBA" id="ARBA00022695"/>
    </source>
</evidence>
<evidence type="ECO:0000256" key="5">
    <source>
        <dbReference type="ARBA" id="ARBA00022801"/>
    </source>
</evidence>